<dbReference type="EMBL" id="HBUE01247847">
    <property type="protein sequence ID" value="CAG6552768.1"/>
    <property type="molecule type" value="Transcribed_RNA"/>
</dbReference>
<dbReference type="EMBL" id="HBUE01247851">
    <property type="protein sequence ID" value="CAG6552774.1"/>
    <property type="molecule type" value="Transcribed_RNA"/>
</dbReference>
<dbReference type="EMBL" id="HBUE01355039">
    <property type="protein sequence ID" value="CAG6605109.1"/>
    <property type="molecule type" value="Transcribed_RNA"/>
</dbReference>
<dbReference type="EMBL" id="HBUE01355034">
    <property type="protein sequence ID" value="CAG6605101.1"/>
    <property type="molecule type" value="Transcribed_RNA"/>
</dbReference>
<name>A0A8D8IIR4_CULPI</name>
<protein>
    <submittedName>
        <fullName evidence="1">(northern house mosquito) hypothetical protein</fullName>
    </submittedName>
</protein>
<dbReference type="EMBL" id="HBUE01355035">
    <property type="protein sequence ID" value="CAG6605103.1"/>
    <property type="molecule type" value="Transcribed_RNA"/>
</dbReference>
<accession>A0A8D8IIR4</accession>
<proteinExistence type="predicted"/>
<organism evidence="1">
    <name type="scientific">Culex pipiens</name>
    <name type="common">House mosquito</name>
    <dbReference type="NCBI Taxonomy" id="7175"/>
    <lineage>
        <taxon>Eukaryota</taxon>
        <taxon>Metazoa</taxon>
        <taxon>Ecdysozoa</taxon>
        <taxon>Arthropoda</taxon>
        <taxon>Hexapoda</taxon>
        <taxon>Insecta</taxon>
        <taxon>Pterygota</taxon>
        <taxon>Neoptera</taxon>
        <taxon>Endopterygota</taxon>
        <taxon>Diptera</taxon>
        <taxon>Nematocera</taxon>
        <taxon>Culicoidea</taxon>
        <taxon>Culicidae</taxon>
        <taxon>Culicinae</taxon>
        <taxon>Culicini</taxon>
        <taxon>Culex</taxon>
        <taxon>Culex</taxon>
    </lineage>
</organism>
<dbReference type="EMBL" id="HBUE01247849">
    <property type="protein sequence ID" value="CAG6552770.1"/>
    <property type="molecule type" value="Transcribed_RNA"/>
</dbReference>
<dbReference type="AlphaFoldDB" id="A0A8D8IIR4"/>
<reference evidence="1" key="1">
    <citation type="submission" date="2021-05" db="EMBL/GenBank/DDBJ databases">
        <authorList>
            <person name="Alioto T."/>
            <person name="Alioto T."/>
            <person name="Gomez Garrido J."/>
        </authorList>
    </citation>
    <scope>NUCLEOTIDE SEQUENCE</scope>
</reference>
<sequence length="100" mass="11794">MAAPACSPSSAPRVTTLRLGFPLSRHCTPKYTRSMRRISTCWRQSRWRSSTQSDTFCARFRRSKQKRLRKMSPLNLPLPAVRRFRLALRWRTRPTPTVNF</sequence>
<dbReference type="EMBL" id="HBUE01247846">
    <property type="protein sequence ID" value="CAG6552766.1"/>
    <property type="molecule type" value="Transcribed_RNA"/>
</dbReference>
<dbReference type="EMBL" id="HBUE01355041">
    <property type="protein sequence ID" value="CAG6605111.1"/>
    <property type="molecule type" value="Transcribed_RNA"/>
</dbReference>
<evidence type="ECO:0000313" key="1">
    <source>
        <dbReference type="EMBL" id="CAG6552776.1"/>
    </source>
</evidence>
<dbReference type="EMBL" id="HBUE01247853">
    <property type="protein sequence ID" value="CAG6552776.1"/>
    <property type="molecule type" value="Transcribed_RNA"/>
</dbReference>
<dbReference type="EMBL" id="HBUE01355037">
    <property type="protein sequence ID" value="CAG6605105.1"/>
    <property type="molecule type" value="Transcribed_RNA"/>
</dbReference>